<name>A0A383DCP2_9ZZZZ</name>
<dbReference type="Pfam" id="PF13899">
    <property type="entry name" value="Thioredoxin_7"/>
    <property type="match status" value="1"/>
</dbReference>
<organism evidence="2">
    <name type="scientific">marine metagenome</name>
    <dbReference type="NCBI Taxonomy" id="408172"/>
    <lineage>
        <taxon>unclassified sequences</taxon>
        <taxon>metagenomes</taxon>
        <taxon>ecological metagenomes</taxon>
    </lineage>
</organism>
<dbReference type="InterPro" id="IPR051099">
    <property type="entry name" value="AGR/TXD"/>
</dbReference>
<dbReference type="PANTHER" id="PTHR15337">
    <property type="entry name" value="ANTERIOR GRADIENT PROTEIN-RELATED"/>
    <property type="match status" value="1"/>
</dbReference>
<sequence length="134" mass="15066">MLKKTLSILSILTLFLNCSAAEEKEADDHKPALEGAVPGKWTQDYDAALKVAAEKNLPLMLNFTGSDWCGWCKIMDKNVFADHKEWGAYAKDNLMLVTLDFPNDKTIVPAKWVSRNNELKGKFAVRGYPTYIVL</sequence>
<evidence type="ECO:0000313" key="2">
    <source>
        <dbReference type="EMBL" id="SVE42059.1"/>
    </source>
</evidence>
<proteinExistence type="predicted"/>
<evidence type="ECO:0000256" key="1">
    <source>
        <dbReference type="ARBA" id="ARBA00022729"/>
    </source>
</evidence>
<feature type="non-terminal residue" evidence="2">
    <location>
        <position position="134"/>
    </location>
</feature>
<keyword evidence="1" id="KW-0732">Signal</keyword>
<gene>
    <name evidence="2" type="ORF">METZ01_LOCUS494913</name>
</gene>
<dbReference type="Gene3D" id="3.40.30.10">
    <property type="entry name" value="Glutaredoxin"/>
    <property type="match status" value="1"/>
</dbReference>
<reference evidence="2" key="1">
    <citation type="submission" date="2018-05" db="EMBL/GenBank/DDBJ databases">
        <authorList>
            <person name="Lanie J.A."/>
            <person name="Ng W.-L."/>
            <person name="Kazmierczak K.M."/>
            <person name="Andrzejewski T.M."/>
            <person name="Davidsen T.M."/>
            <person name="Wayne K.J."/>
            <person name="Tettelin H."/>
            <person name="Glass J.I."/>
            <person name="Rusch D."/>
            <person name="Podicherti R."/>
            <person name="Tsui H.-C.T."/>
            <person name="Winkler M.E."/>
        </authorList>
    </citation>
    <scope>NUCLEOTIDE SEQUENCE</scope>
</reference>
<dbReference type="InterPro" id="IPR036249">
    <property type="entry name" value="Thioredoxin-like_sf"/>
</dbReference>
<dbReference type="PANTHER" id="PTHR15337:SF11">
    <property type="entry name" value="THIOREDOXIN DOMAIN-CONTAINING PROTEIN"/>
    <property type="match status" value="1"/>
</dbReference>
<dbReference type="AlphaFoldDB" id="A0A383DCP2"/>
<dbReference type="EMBL" id="UINC01216074">
    <property type="protein sequence ID" value="SVE42059.1"/>
    <property type="molecule type" value="Genomic_DNA"/>
</dbReference>
<dbReference type="SUPFAM" id="SSF52833">
    <property type="entry name" value="Thioredoxin-like"/>
    <property type="match status" value="1"/>
</dbReference>
<protein>
    <recommendedName>
        <fullName evidence="3">Thioredoxin domain-containing protein</fullName>
    </recommendedName>
</protein>
<accession>A0A383DCP2</accession>
<evidence type="ECO:0008006" key="3">
    <source>
        <dbReference type="Google" id="ProtNLM"/>
    </source>
</evidence>